<evidence type="ECO:0000313" key="1">
    <source>
        <dbReference type="EMBL" id="WUR03159.1"/>
    </source>
</evidence>
<keyword evidence="2" id="KW-1185">Reference proteome</keyword>
<proteinExistence type="predicted"/>
<accession>A0AAX4JB26</accession>
<evidence type="ECO:0000313" key="2">
    <source>
        <dbReference type="Proteomes" id="UP001334084"/>
    </source>
</evidence>
<dbReference type="GeneID" id="90540964"/>
<protein>
    <submittedName>
        <fullName evidence="1">Ricin B lectin (RBL8)</fullName>
    </submittedName>
</protein>
<dbReference type="AlphaFoldDB" id="A0AAX4JB26"/>
<dbReference type="InterPro" id="IPR035992">
    <property type="entry name" value="Ricin_B-like_lectins"/>
</dbReference>
<dbReference type="SUPFAM" id="SSF50370">
    <property type="entry name" value="Ricin B-like lectins"/>
    <property type="match status" value="1"/>
</dbReference>
<organism evidence="1 2">
    <name type="scientific">Vairimorpha necatrix</name>
    <dbReference type="NCBI Taxonomy" id="6039"/>
    <lineage>
        <taxon>Eukaryota</taxon>
        <taxon>Fungi</taxon>
        <taxon>Fungi incertae sedis</taxon>
        <taxon>Microsporidia</taxon>
        <taxon>Nosematidae</taxon>
        <taxon>Vairimorpha</taxon>
    </lineage>
</organism>
<sequence>MILFFHIVNTAPNYFIKLSGSDKMLSRHTGDVVASDFYTPILFEFTQTNNGDLLLKDKAKNKNLIIKDNKIVLSKTSLISPTPFEILFNGKSNFYIVNNDKCLEMENDLSSSKISQIKFKKCLNAPNQLWDILISGDRKVKLKHYIDHSHKDKYSHSYHKHQHEKLATKITELYEPASFYN</sequence>
<dbReference type="KEGG" id="vnx:VNE69_03368"/>
<name>A0AAX4JB26_9MICR</name>
<dbReference type="RefSeq" id="XP_065329304.1">
    <property type="nucleotide sequence ID" value="XM_065473232.1"/>
</dbReference>
<dbReference type="Proteomes" id="UP001334084">
    <property type="component" value="Chromosome 3"/>
</dbReference>
<gene>
    <name evidence="1" type="ORF">VNE69_03368</name>
</gene>
<dbReference type="EMBL" id="CP142728">
    <property type="protein sequence ID" value="WUR03159.1"/>
    <property type="molecule type" value="Genomic_DNA"/>
</dbReference>
<reference evidence="1" key="1">
    <citation type="journal article" date="2024" name="BMC Genomics">
        <title>Functional annotation of a divergent genome using sequence and structure-based similarity.</title>
        <authorList>
            <person name="Svedberg D."/>
            <person name="Winiger R.R."/>
            <person name="Berg A."/>
            <person name="Sharma H."/>
            <person name="Tellgren-Roth C."/>
            <person name="Debrunner-Vossbrinck B.A."/>
            <person name="Vossbrinck C.R."/>
            <person name="Barandun J."/>
        </authorList>
    </citation>
    <scope>NUCLEOTIDE SEQUENCE</scope>
    <source>
        <strain evidence="1">Illinois isolate</strain>
    </source>
</reference>